<dbReference type="InterPro" id="IPR003599">
    <property type="entry name" value="Ig_sub"/>
</dbReference>
<evidence type="ECO:0000313" key="4">
    <source>
        <dbReference type="EMBL" id="SSX32917.1"/>
    </source>
</evidence>
<reference evidence="4" key="2">
    <citation type="submission" date="2018-07" db="EMBL/GenBank/DDBJ databases">
        <authorList>
            <person name="Quirk P.G."/>
            <person name="Krulwich T.A."/>
        </authorList>
    </citation>
    <scope>NUCLEOTIDE SEQUENCE</scope>
</reference>
<proteinExistence type="predicted"/>
<feature type="domain" description="Ig-like" evidence="2">
    <location>
        <begin position="19"/>
        <end position="105"/>
    </location>
</feature>
<dbReference type="InterPro" id="IPR013783">
    <property type="entry name" value="Ig-like_fold"/>
</dbReference>
<keyword evidence="1" id="KW-0393">Immunoglobulin domain</keyword>
<dbReference type="GO" id="GO:0030424">
    <property type="term" value="C:axon"/>
    <property type="evidence" value="ECO:0007669"/>
    <property type="project" value="TreeGrafter"/>
</dbReference>
<organism evidence="4">
    <name type="scientific">Culicoides sonorensis</name>
    <name type="common">Biting midge</name>
    <dbReference type="NCBI Taxonomy" id="179676"/>
    <lineage>
        <taxon>Eukaryota</taxon>
        <taxon>Metazoa</taxon>
        <taxon>Ecdysozoa</taxon>
        <taxon>Arthropoda</taxon>
        <taxon>Hexapoda</taxon>
        <taxon>Insecta</taxon>
        <taxon>Pterygota</taxon>
        <taxon>Neoptera</taxon>
        <taxon>Endopterygota</taxon>
        <taxon>Diptera</taxon>
        <taxon>Nematocera</taxon>
        <taxon>Chironomoidea</taxon>
        <taxon>Ceratopogonidae</taxon>
        <taxon>Ceratopogoninae</taxon>
        <taxon>Culicoides</taxon>
        <taxon>Monoculicoides</taxon>
    </lineage>
</organism>
<reference evidence="3" key="1">
    <citation type="submission" date="2018-04" db="EMBL/GenBank/DDBJ databases">
        <authorList>
            <person name="Go L.Y."/>
            <person name="Mitchell J.A."/>
        </authorList>
    </citation>
    <scope>NUCLEOTIDE SEQUENCE</scope>
    <source>
        <tissue evidence="3">Whole organism</tissue>
    </source>
</reference>
<dbReference type="PANTHER" id="PTHR10075:SF100">
    <property type="entry name" value="FASCICLIN-2"/>
    <property type="match status" value="1"/>
</dbReference>
<evidence type="ECO:0000259" key="2">
    <source>
        <dbReference type="PROSITE" id="PS50835"/>
    </source>
</evidence>
<dbReference type="GO" id="GO:0007411">
    <property type="term" value="P:axon guidance"/>
    <property type="evidence" value="ECO:0007669"/>
    <property type="project" value="TreeGrafter"/>
</dbReference>
<dbReference type="Pfam" id="PF13927">
    <property type="entry name" value="Ig_3"/>
    <property type="match status" value="1"/>
</dbReference>
<dbReference type="GO" id="GO:0007156">
    <property type="term" value="P:homophilic cell adhesion via plasma membrane adhesion molecules"/>
    <property type="evidence" value="ECO:0007669"/>
    <property type="project" value="TreeGrafter"/>
</dbReference>
<accession>A0A336MXB3</accession>
<evidence type="ECO:0000256" key="1">
    <source>
        <dbReference type="ARBA" id="ARBA00023319"/>
    </source>
</evidence>
<dbReference type="PROSITE" id="PS50835">
    <property type="entry name" value="IG_LIKE"/>
    <property type="match status" value="1"/>
</dbReference>
<dbReference type="InterPro" id="IPR007110">
    <property type="entry name" value="Ig-like_dom"/>
</dbReference>
<dbReference type="GO" id="GO:0005886">
    <property type="term" value="C:plasma membrane"/>
    <property type="evidence" value="ECO:0007669"/>
    <property type="project" value="TreeGrafter"/>
</dbReference>
<dbReference type="SMART" id="SM00408">
    <property type="entry name" value="IGc2"/>
    <property type="match status" value="1"/>
</dbReference>
<dbReference type="VEuPathDB" id="VectorBase:CSON005661"/>
<dbReference type="InterPro" id="IPR003598">
    <property type="entry name" value="Ig_sub2"/>
</dbReference>
<name>A0A336MXB3_CULSO</name>
<dbReference type="OMA" id="TFECRAL"/>
<dbReference type="EMBL" id="UFQS01002203">
    <property type="protein sequence ID" value="SSX13487.1"/>
    <property type="molecule type" value="Genomic_DNA"/>
</dbReference>
<dbReference type="Gene3D" id="2.60.40.10">
    <property type="entry name" value="Immunoglobulins"/>
    <property type="match status" value="1"/>
</dbReference>
<protein>
    <submittedName>
        <fullName evidence="4">CSON005661 protein</fullName>
    </submittedName>
</protein>
<dbReference type="SMART" id="SM00409">
    <property type="entry name" value="IG"/>
    <property type="match status" value="1"/>
</dbReference>
<dbReference type="GO" id="GO:0070593">
    <property type="term" value="P:dendrite self-avoidance"/>
    <property type="evidence" value="ECO:0007669"/>
    <property type="project" value="TreeGrafter"/>
</dbReference>
<evidence type="ECO:0000313" key="3">
    <source>
        <dbReference type="EMBL" id="SSX13487.1"/>
    </source>
</evidence>
<dbReference type="AlphaFoldDB" id="A0A336MXB3"/>
<dbReference type="GO" id="GO:0098632">
    <property type="term" value="F:cell-cell adhesion mediator activity"/>
    <property type="evidence" value="ECO:0007669"/>
    <property type="project" value="TreeGrafter"/>
</dbReference>
<dbReference type="SUPFAM" id="SSF48726">
    <property type="entry name" value="Immunoglobulin"/>
    <property type="match status" value="1"/>
</dbReference>
<gene>
    <name evidence="4" type="primary">CSON005661</name>
</gene>
<dbReference type="InterPro" id="IPR036179">
    <property type="entry name" value="Ig-like_dom_sf"/>
</dbReference>
<dbReference type="EMBL" id="UFQT01002203">
    <property type="protein sequence ID" value="SSX32917.1"/>
    <property type="molecule type" value="Genomic_DNA"/>
</dbReference>
<sequence length="139" mass="15769">MNLPCDERKSSIISNTVVGQFIVTPDNQKVIEGDSVIFRCKAENNNDDLTYTWTFNGNPLEPSDRVYQNGSNLHIEMVNKTTDVGEYACIAYSKSTGARETTSAARLDVICKYIIFKFIISFCHLLGRYLNFHQNIRSC</sequence>
<dbReference type="PANTHER" id="PTHR10075">
    <property type="entry name" value="BASIGIN RELATED"/>
    <property type="match status" value="1"/>
</dbReference>